<dbReference type="SMART" id="SM00326">
    <property type="entry name" value="SH3"/>
    <property type="match status" value="1"/>
</dbReference>
<dbReference type="SUPFAM" id="SSF50044">
    <property type="entry name" value="SH3-domain"/>
    <property type="match status" value="1"/>
</dbReference>
<dbReference type="FunFam" id="2.30.30.40:FF:000072">
    <property type="entry name" value="Unconventional Myosin IB"/>
    <property type="match status" value="1"/>
</dbReference>
<dbReference type="GO" id="GO:0098793">
    <property type="term" value="C:presynapse"/>
    <property type="evidence" value="ECO:0007669"/>
    <property type="project" value="TreeGrafter"/>
</dbReference>
<evidence type="ECO:0000313" key="11">
    <source>
        <dbReference type="Proteomes" id="UP000015104"/>
    </source>
</evidence>
<dbReference type="PRINTS" id="PR00452">
    <property type="entry name" value="SH3DOMAIN"/>
</dbReference>
<feature type="domain" description="BAR" evidence="9">
    <location>
        <begin position="18"/>
        <end position="248"/>
    </location>
</feature>
<evidence type="ECO:0000313" key="10">
    <source>
        <dbReference type="EnsemblMetazoa" id="tetur05g07440.1"/>
    </source>
</evidence>
<feature type="compositionally biased region" description="Low complexity" evidence="7">
    <location>
        <begin position="311"/>
        <end position="332"/>
    </location>
</feature>
<name>T1K5T6_TETUR</name>
<keyword evidence="11" id="KW-1185">Reference proteome</keyword>
<dbReference type="Pfam" id="PF00018">
    <property type="entry name" value="SH3_1"/>
    <property type="match status" value="1"/>
</dbReference>
<dbReference type="PANTHER" id="PTHR14167">
    <property type="entry name" value="SH3 DOMAIN-CONTAINING"/>
    <property type="match status" value="1"/>
</dbReference>
<evidence type="ECO:0000259" key="9">
    <source>
        <dbReference type="PROSITE" id="PS51021"/>
    </source>
</evidence>
<dbReference type="SUPFAM" id="SSF103657">
    <property type="entry name" value="BAR/IMD domain-like"/>
    <property type="match status" value="1"/>
</dbReference>
<dbReference type="Gene3D" id="1.20.1270.60">
    <property type="entry name" value="Arfaptin homology (AH) domain/BAR domain"/>
    <property type="match status" value="1"/>
</dbReference>
<reference evidence="11" key="1">
    <citation type="submission" date="2011-08" db="EMBL/GenBank/DDBJ databases">
        <authorList>
            <person name="Rombauts S."/>
        </authorList>
    </citation>
    <scope>NUCLEOTIDE SEQUENCE</scope>
    <source>
        <strain evidence="11">London</strain>
    </source>
</reference>
<evidence type="ECO:0000256" key="2">
    <source>
        <dbReference type="ARBA" id="ARBA00006697"/>
    </source>
</evidence>
<comment type="subcellular location">
    <subcellularLocation>
        <location evidence="1">Membrane</location>
        <topology evidence="1">Peripheral membrane protein</topology>
    </subcellularLocation>
</comment>
<reference evidence="10" key="2">
    <citation type="submission" date="2015-06" db="UniProtKB">
        <authorList>
            <consortium name="EnsemblMetazoa"/>
        </authorList>
    </citation>
    <scope>IDENTIFICATION</scope>
</reference>
<dbReference type="InterPro" id="IPR036028">
    <property type="entry name" value="SH3-like_dom_sf"/>
</dbReference>
<dbReference type="CDD" id="cd07592">
    <property type="entry name" value="BAR_Endophilin_A"/>
    <property type="match status" value="1"/>
</dbReference>
<keyword evidence="5" id="KW-0472">Membrane</keyword>
<dbReference type="InterPro" id="IPR004148">
    <property type="entry name" value="BAR_dom"/>
</dbReference>
<evidence type="ECO:0000259" key="8">
    <source>
        <dbReference type="PROSITE" id="PS50002"/>
    </source>
</evidence>
<dbReference type="GO" id="GO:0005737">
    <property type="term" value="C:cytoplasm"/>
    <property type="evidence" value="ECO:0007669"/>
    <property type="project" value="InterPro"/>
</dbReference>
<proteinExistence type="inferred from homology"/>
<evidence type="ECO:0000256" key="3">
    <source>
        <dbReference type="ARBA" id="ARBA00022443"/>
    </source>
</evidence>
<keyword evidence="4" id="KW-0175">Coiled coil</keyword>
<dbReference type="PROSITE" id="PS51021">
    <property type="entry name" value="BAR"/>
    <property type="match status" value="1"/>
</dbReference>
<dbReference type="EMBL" id="CAEY01001590">
    <property type="status" value="NOT_ANNOTATED_CDS"/>
    <property type="molecule type" value="Genomic_DNA"/>
</dbReference>
<keyword evidence="3 6" id="KW-0728">SH3 domain</keyword>
<sequence length="434" mass="48630">MALAGLKKQINKANQYVSEKMGAVEGTKFTDEYHEMEKKTDATVELVDEMISKTKEYLQPNPATRAKLTVTSKVQSSKGHAYNQPEGILGESMIKYGRKLGEDNSFGQSLIEMGEALRQMSEVKFALEDNVKQNFLEPLTHLQTKDIRDVMHHRKKLESRRLDFDGKKRKKRSGGHVTEEEVKTSEEKFEESFNLASMGMHNLLQNEPEQISQLVALSEALFEYHSQCASILESLSSRLADQKRISAEQPIKPYVPKKIEEVLPPHHDDLTPVGETPGHTNGSNIFYSQFNNYSAHFKNGKTATNNHTQVSPARSPATSPTKPSSLLLTSPANGVSSKSPNASPLPSPVRSPARSPVNRGPCCQALYDFDAENPRELEFKEGDIIQLNQKLDDNWFEGTINGKTGIFPINHYDVSFEINVTPMKSYYSNLVLDI</sequence>
<dbReference type="InterPro" id="IPR001452">
    <property type="entry name" value="SH3_domain"/>
</dbReference>
<dbReference type="EnsemblMetazoa" id="tetur05g07440.1">
    <property type="protein sequence ID" value="tetur05g07440.1"/>
    <property type="gene ID" value="tetur05g07440"/>
</dbReference>
<dbReference type="PRINTS" id="PR00499">
    <property type="entry name" value="P67PHOX"/>
</dbReference>
<dbReference type="InterPro" id="IPR050384">
    <property type="entry name" value="Endophilin_SH3RF"/>
</dbReference>
<dbReference type="Gene3D" id="2.30.30.40">
    <property type="entry name" value="SH3 Domains"/>
    <property type="match status" value="1"/>
</dbReference>
<comment type="similarity">
    <text evidence="2">Belongs to the endophilin family.</text>
</comment>
<dbReference type="Proteomes" id="UP000015104">
    <property type="component" value="Unassembled WGS sequence"/>
</dbReference>
<evidence type="ECO:0000256" key="6">
    <source>
        <dbReference type="PROSITE-ProRule" id="PRU00192"/>
    </source>
</evidence>
<dbReference type="Pfam" id="PF03114">
    <property type="entry name" value="BAR"/>
    <property type="match status" value="1"/>
</dbReference>
<evidence type="ECO:0000256" key="5">
    <source>
        <dbReference type="ARBA" id="ARBA00023136"/>
    </source>
</evidence>
<evidence type="ECO:0000256" key="1">
    <source>
        <dbReference type="ARBA" id="ARBA00004170"/>
    </source>
</evidence>
<evidence type="ECO:0000256" key="4">
    <source>
        <dbReference type="ARBA" id="ARBA00023054"/>
    </source>
</evidence>
<feature type="domain" description="SH3" evidence="8">
    <location>
        <begin position="358"/>
        <end position="417"/>
    </location>
</feature>
<feature type="compositionally biased region" description="Polar residues" evidence="7">
    <location>
        <begin position="301"/>
        <end position="310"/>
    </location>
</feature>
<dbReference type="InterPro" id="IPR027267">
    <property type="entry name" value="AH/BAR_dom_sf"/>
</dbReference>
<dbReference type="PROSITE" id="PS50002">
    <property type="entry name" value="SH3"/>
    <property type="match status" value="1"/>
</dbReference>
<accession>T1K5T6</accession>
<feature type="region of interest" description="Disordered" evidence="7">
    <location>
        <begin position="298"/>
        <end position="357"/>
    </location>
</feature>
<dbReference type="GO" id="GO:0098978">
    <property type="term" value="C:glutamatergic synapse"/>
    <property type="evidence" value="ECO:0007669"/>
    <property type="project" value="TreeGrafter"/>
</dbReference>
<protein>
    <submittedName>
        <fullName evidence="10">Uncharacterized protein</fullName>
    </submittedName>
</protein>
<dbReference type="HOGENOM" id="CLU_2200253_0_0_1"/>
<dbReference type="PANTHER" id="PTHR14167:SF81">
    <property type="entry name" value="ENDOPHILIN-A"/>
    <property type="match status" value="1"/>
</dbReference>
<dbReference type="SMART" id="SM00721">
    <property type="entry name" value="BAR"/>
    <property type="match status" value="1"/>
</dbReference>
<dbReference type="STRING" id="32264.T1K5T6"/>
<dbReference type="GO" id="GO:0016191">
    <property type="term" value="P:synaptic vesicle uncoating"/>
    <property type="evidence" value="ECO:0007669"/>
    <property type="project" value="TreeGrafter"/>
</dbReference>
<organism evidence="10 11">
    <name type="scientific">Tetranychus urticae</name>
    <name type="common">Two-spotted spider mite</name>
    <dbReference type="NCBI Taxonomy" id="32264"/>
    <lineage>
        <taxon>Eukaryota</taxon>
        <taxon>Metazoa</taxon>
        <taxon>Ecdysozoa</taxon>
        <taxon>Arthropoda</taxon>
        <taxon>Chelicerata</taxon>
        <taxon>Arachnida</taxon>
        <taxon>Acari</taxon>
        <taxon>Acariformes</taxon>
        <taxon>Trombidiformes</taxon>
        <taxon>Prostigmata</taxon>
        <taxon>Eleutherengona</taxon>
        <taxon>Raphignathae</taxon>
        <taxon>Tetranychoidea</taxon>
        <taxon>Tetranychidae</taxon>
        <taxon>Tetranychus</taxon>
    </lineage>
</organism>
<dbReference type="AlphaFoldDB" id="T1K5T6"/>
<evidence type="ECO:0000256" key="7">
    <source>
        <dbReference type="SAM" id="MobiDB-lite"/>
    </source>
</evidence>